<dbReference type="EnsemblBacteria" id="ABC44433">
    <property type="protein sequence ID" value="ABC44433"/>
    <property type="gene ID" value="SRU_1551"/>
</dbReference>
<feature type="region of interest" description="Disordered" evidence="1">
    <location>
        <begin position="88"/>
        <end position="110"/>
    </location>
</feature>
<dbReference type="Proteomes" id="UP000008674">
    <property type="component" value="Chromosome"/>
</dbReference>
<evidence type="ECO:0000256" key="1">
    <source>
        <dbReference type="SAM" id="MobiDB-lite"/>
    </source>
</evidence>
<keyword evidence="2" id="KW-0472">Membrane</keyword>
<feature type="region of interest" description="Disordered" evidence="1">
    <location>
        <begin position="40"/>
        <end position="61"/>
    </location>
</feature>
<evidence type="ECO:0000256" key="2">
    <source>
        <dbReference type="SAM" id="Phobius"/>
    </source>
</evidence>
<organism evidence="3 4">
    <name type="scientific">Salinibacter ruber (strain DSM 13855 / M31)</name>
    <dbReference type="NCBI Taxonomy" id="309807"/>
    <lineage>
        <taxon>Bacteria</taxon>
        <taxon>Pseudomonadati</taxon>
        <taxon>Rhodothermota</taxon>
        <taxon>Rhodothermia</taxon>
        <taxon>Rhodothermales</taxon>
        <taxon>Salinibacteraceae</taxon>
        <taxon>Salinibacter</taxon>
    </lineage>
</organism>
<feature type="transmembrane region" description="Helical" evidence="2">
    <location>
        <begin position="189"/>
        <end position="207"/>
    </location>
</feature>
<accession>Q2S2A9</accession>
<feature type="transmembrane region" description="Helical" evidence="2">
    <location>
        <begin position="334"/>
        <end position="356"/>
    </location>
</feature>
<protein>
    <recommendedName>
        <fullName evidence="5">DUF3667 domain-containing protein</fullName>
    </recommendedName>
</protein>
<name>Q2S2A9_SALRD</name>
<dbReference type="STRING" id="309807.SRU_1551"/>
<keyword evidence="2" id="KW-1133">Transmembrane helix</keyword>
<dbReference type="Pfam" id="PF12412">
    <property type="entry name" value="DUF3667"/>
    <property type="match status" value="1"/>
</dbReference>
<dbReference type="InterPro" id="IPR022134">
    <property type="entry name" value="DUF3667"/>
</dbReference>
<proteinExistence type="predicted"/>
<dbReference type="EMBL" id="CP000159">
    <property type="protein sequence ID" value="ABC44433.1"/>
    <property type="molecule type" value="Genomic_DNA"/>
</dbReference>
<keyword evidence="2" id="KW-0812">Transmembrane</keyword>
<sequence length="430" mass="45582">MTRSTARFEEEDRNFVHVVVAGKCPARVPAAKDRPWVGARSTVRSGPHRAQESQSRLWGTEHQVRPHARRWRSVHWIDWRGSLMSSIPDGDASTGTSSSAPSGAAQPPAVPETCANCGQTFVGDYCPACGQRAEPELSIISILGGFVRELIDTERGLWRTFRDLTLHPGTAVRAYLAGARQPFTNPGRYLLVGAIVTTVASAALQGIGAPDHNIGRFAVHVAQGFTKGAAEDSGEAAAASLEGTAWGAAVQDLEQLGAYPALALVLIAGLVGLLYWALFRRDTNVPAEAFAVGTYATAHAVILYQCADCILELLVHHGALGARLSTAFDWGSQALLFVYPGVLTYGCFGASVWNGIKGSLGLAWGYTEAAPVSIVGLAGYAEWLLWAYPDAYSGSGPGGVIVAVAFAAVLLLVHGAFELYARYRHGGHSA</sequence>
<dbReference type="KEGG" id="sru:SRU_1551"/>
<dbReference type="AlphaFoldDB" id="Q2S2A9"/>
<feature type="transmembrane region" description="Helical" evidence="2">
    <location>
        <begin position="400"/>
        <end position="421"/>
    </location>
</feature>
<evidence type="ECO:0000313" key="3">
    <source>
        <dbReference type="EMBL" id="ABC44433.1"/>
    </source>
</evidence>
<dbReference type="OrthoDB" id="1315649at2"/>
<feature type="transmembrane region" description="Helical" evidence="2">
    <location>
        <begin position="368"/>
        <end position="388"/>
    </location>
</feature>
<keyword evidence="4" id="KW-1185">Reference proteome</keyword>
<gene>
    <name evidence="3" type="ordered locus">SRU_1551</name>
</gene>
<dbReference type="HOGENOM" id="CLU_637587_0_0_10"/>
<feature type="compositionally biased region" description="Low complexity" evidence="1">
    <location>
        <begin position="88"/>
        <end position="107"/>
    </location>
</feature>
<evidence type="ECO:0000313" key="4">
    <source>
        <dbReference type="Proteomes" id="UP000008674"/>
    </source>
</evidence>
<feature type="transmembrane region" description="Helical" evidence="2">
    <location>
        <begin position="290"/>
        <end position="314"/>
    </location>
</feature>
<reference evidence="3 4" key="1">
    <citation type="journal article" date="2005" name="Proc. Natl. Acad. Sci. U.S.A.">
        <title>The genome of Salinibacter ruber: convergence and gene exchange among hyperhalophilic bacteria and archaea.</title>
        <authorList>
            <person name="Mongodin E.F."/>
            <person name="Nelson K.E."/>
            <person name="Daugherty S."/>
            <person name="Deboy R.T."/>
            <person name="Wister J."/>
            <person name="Khouri H."/>
            <person name="Weidman J."/>
            <person name="Walsh D.A."/>
            <person name="Papke R.T."/>
            <person name="Sanchez Perez G."/>
            <person name="Sharma A.K."/>
            <person name="Nesbo C.L."/>
            <person name="MacLeod D."/>
            <person name="Bapteste E."/>
            <person name="Doolittle W.F."/>
            <person name="Charlebois R.L."/>
            <person name="Legault B."/>
            <person name="Rodriguez-Valera F."/>
        </authorList>
    </citation>
    <scope>NUCLEOTIDE SEQUENCE [LARGE SCALE GENOMIC DNA]</scope>
    <source>
        <strain evidence="4">DSM 13855 / CECT 5946 / M31</strain>
    </source>
</reference>
<feature type="transmembrane region" description="Helical" evidence="2">
    <location>
        <begin position="258"/>
        <end position="278"/>
    </location>
</feature>
<evidence type="ECO:0008006" key="5">
    <source>
        <dbReference type="Google" id="ProtNLM"/>
    </source>
</evidence>